<keyword evidence="5" id="KW-1185">Reference proteome</keyword>
<dbReference type="OrthoDB" id="9793489at2"/>
<proteinExistence type="predicted"/>
<accession>A0A085Z7Z9</accession>
<dbReference type="eggNOG" id="COG0457">
    <property type="taxonomic scope" value="Bacteria"/>
</dbReference>
<name>A0A085Z7Z9_9FLAO</name>
<dbReference type="EMBL" id="JPRP01000001">
    <property type="protein sequence ID" value="KFF00563.1"/>
    <property type="molecule type" value="Genomic_DNA"/>
</dbReference>
<keyword evidence="2 3" id="KW-0802">TPR repeat</keyword>
<keyword evidence="1" id="KW-0677">Repeat</keyword>
<dbReference type="SUPFAM" id="SSF48452">
    <property type="entry name" value="TPR-like"/>
    <property type="match status" value="1"/>
</dbReference>
<dbReference type="PROSITE" id="PS50005">
    <property type="entry name" value="TPR"/>
    <property type="match status" value="1"/>
</dbReference>
<evidence type="ECO:0000256" key="2">
    <source>
        <dbReference type="ARBA" id="ARBA00022803"/>
    </source>
</evidence>
<organism evidence="4 5">
    <name type="scientific">Chryseobacterium formosense</name>
    <dbReference type="NCBI Taxonomy" id="236814"/>
    <lineage>
        <taxon>Bacteria</taxon>
        <taxon>Pseudomonadati</taxon>
        <taxon>Bacteroidota</taxon>
        <taxon>Flavobacteriia</taxon>
        <taxon>Flavobacteriales</taxon>
        <taxon>Weeksellaceae</taxon>
        <taxon>Chryseobacterium group</taxon>
        <taxon>Chryseobacterium</taxon>
    </lineage>
</organism>
<dbReference type="STRING" id="236814.IX39_07955"/>
<dbReference type="Pfam" id="PF07719">
    <property type="entry name" value="TPR_2"/>
    <property type="match status" value="1"/>
</dbReference>
<evidence type="ECO:0000313" key="5">
    <source>
        <dbReference type="Proteomes" id="UP000028713"/>
    </source>
</evidence>
<reference evidence="4 5" key="1">
    <citation type="submission" date="2014-07" db="EMBL/GenBank/DDBJ databases">
        <title>Genome of Chryseobacterium formosense LMG 24722.</title>
        <authorList>
            <person name="Pipes S.E."/>
            <person name="Stropko S.J."/>
            <person name="Newman J.D."/>
        </authorList>
    </citation>
    <scope>NUCLEOTIDE SEQUENCE [LARGE SCALE GENOMIC DNA]</scope>
    <source>
        <strain evidence="4 5">LMG 24722</strain>
    </source>
</reference>
<dbReference type="InterPro" id="IPR019734">
    <property type="entry name" value="TPR_rpt"/>
</dbReference>
<evidence type="ECO:0000256" key="3">
    <source>
        <dbReference type="PROSITE-ProRule" id="PRU00339"/>
    </source>
</evidence>
<dbReference type="AlphaFoldDB" id="A0A085Z7Z9"/>
<evidence type="ECO:0000313" key="4">
    <source>
        <dbReference type="EMBL" id="KFF00563.1"/>
    </source>
</evidence>
<dbReference type="RefSeq" id="WP_034674929.1">
    <property type="nucleotide sequence ID" value="NZ_FPAP01000001.1"/>
</dbReference>
<sequence length="78" mass="8895">MKYYKVHKSFVVAPKQINSVEENVKMSPNNANAWDSLGEAYFINGDKENALKSYQKALELDPNSEATKSMIRKLETIK</sequence>
<dbReference type="PROSITE" id="PS50293">
    <property type="entry name" value="TPR_REGION"/>
    <property type="match status" value="1"/>
</dbReference>
<comment type="caution">
    <text evidence="4">The sequence shown here is derived from an EMBL/GenBank/DDBJ whole genome shotgun (WGS) entry which is preliminary data.</text>
</comment>
<evidence type="ECO:0000256" key="1">
    <source>
        <dbReference type="ARBA" id="ARBA00022737"/>
    </source>
</evidence>
<dbReference type="SMART" id="SM00028">
    <property type="entry name" value="TPR"/>
    <property type="match status" value="1"/>
</dbReference>
<dbReference type="Proteomes" id="UP000028713">
    <property type="component" value="Unassembled WGS sequence"/>
</dbReference>
<gene>
    <name evidence="4" type="ORF">IX39_07955</name>
</gene>
<feature type="repeat" description="TPR" evidence="3">
    <location>
        <begin position="31"/>
        <end position="64"/>
    </location>
</feature>
<dbReference type="InterPro" id="IPR011990">
    <property type="entry name" value="TPR-like_helical_dom_sf"/>
</dbReference>
<dbReference type="Gene3D" id="1.25.40.10">
    <property type="entry name" value="Tetratricopeptide repeat domain"/>
    <property type="match status" value="1"/>
</dbReference>
<protein>
    <submittedName>
        <fullName evidence="4">Uncharacterized protein</fullName>
    </submittedName>
</protein>
<dbReference type="InterPro" id="IPR013105">
    <property type="entry name" value="TPR_2"/>
</dbReference>